<gene>
    <name evidence="1" type="ORF">X798_07373</name>
</gene>
<sequence length="337" mass="37267">MSQQFNRQGLNVPQIQNPVISVSTTPNINTINGVGNNRIEEFCNPTSASSAINYPYLSSAMTYSSSATTSCVNTSNNHREESFGLKKSITAPLQCNSSIVIPNSTNASTPFSTAVIISKSSANPELFNASIPTSNRNDIINIHQLPSSARSFTNVLISPSPSQIASTNDVMYSQEIMVKNTKAATNVHGNLSPLLTSPGSSTFSTIQCWKRQNYSRHQSSKHSNRFKRQESLSRAGIKIFRPNSEMQQSLFTNQLQQQQQQQQQLTDFISTSFPTKSCIDESHKSEVSNIMLSDATYLDDYTPIEDEFRYDPFLCNTIGLFPTTDSSVTAIVSYFFV</sequence>
<dbReference type="AlphaFoldDB" id="A0A238BKB8"/>
<name>A0A238BKB8_9BILA</name>
<dbReference type="EMBL" id="KZ270587">
    <property type="protein sequence ID" value="OZC05653.1"/>
    <property type="molecule type" value="Genomic_DNA"/>
</dbReference>
<accession>A0A238BKB8</accession>
<dbReference type="OrthoDB" id="5771769at2759"/>
<evidence type="ECO:0000313" key="1">
    <source>
        <dbReference type="EMBL" id="OZC05653.1"/>
    </source>
</evidence>
<organism evidence="1 2">
    <name type="scientific">Onchocerca flexuosa</name>
    <dbReference type="NCBI Taxonomy" id="387005"/>
    <lineage>
        <taxon>Eukaryota</taxon>
        <taxon>Metazoa</taxon>
        <taxon>Ecdysozoa</taxon>
        <taxon>Nematoda</taxon>
        <taxon>Chromadorea</taxon>
        <taxon>Rhabditida</taxon>
        <taxon>Spirurina</taxon>
        <taxon>Spiruromorpha</taxon>
        <taxon>Filarioidea</taxon>
        <taxon>Onchocercidae</taxon>
        <taxon>Onchocerca</taxon>
    </lineage>
</organism>
<proteinExistence type="predicted"/>
<keyword evidence="2" id="KW-1185">Reference proteome</keyword>
<evidence type="ECO:0000313" key="2">
    <source>
        <dbReference type="Proteomes" id="UP000242913"/>
    </source>
</evidence>
<dbReference type="Proteomes" id="UP000242913">
    <property type="component" value="Unassembled WGS sequence"/>
</dbReference>
<reference evidence="1 2" key="1">
    <citation type="submission" date="2015-12" db="EMBL/GenBank/DDBJ databases">
        <title>Draft genome of the nematode, Onchocerca flexuosa.</title>
        <authorList>
            <person name="Mitreva M."/>
        </authorList>
    </citation>
    <scope>NUCLEOTIDE SEQUENCE [LARGE SCALE GENOMIC DNA]</scope>
    <source>
        <strain evidence="1">Red Deer</strain>
    </source>
</reference>
<protein>
    <submittedName>
        <fullName evidence="1">Uncharacterized protein</fullName>
    </submittedName>
</protein>